<dbReference type="InterPro" id="IPR018060">
    <property type="entry name" value="HTH_AraC"/>
</dbReference>
<name>A0A328UDV5_9FIRM</name>
<dbReference type="InterPro" id="IPR029441">
    <property type="entry name" value="Cass2"/>
</dbReference>
<dbReference type="AlphaFoldDB" id="A0A328UDV5"/>
<dbReference type="Gene3D" id="3.20.80.10">
    <property type="entry name" value="Regulatory factor, effector binding domain"/>
    <property type="match status" value="1"/>
</dbReference>
<evidence type="ECO:0000313" key="5">
    <source>
        <dbReference type="EMBL" id="RAQ29678.1"/>
    </source>
</evidence>
<evidence type="ECO:0000256" key="3">
    <source>
        <dbReference type="ARBA" id="ARBA00023163"/>
    </source>
</evidence>
<dbReference type="PANTHER" id="PTHR47504:SF5">
    <property type="entry name" value="RIGHT ORIGIN-BINDING PROTEIN"/>
    <property type="match status" value="1"/>
</dbReference>
<dbReference type="GO" id="GO:0043565">
    <property type="term" value="F:sequence-specific DNA binding"/>
    <property type="evidence" value="ECO:0007669"/>
    <property type="project" value="InterPro"/>
</dbReference>
<proteinExistence type="predicted"/>
<keyword evidence="3" id="KW-0804">Transcription</keyword>
<dbReference type="Proteomes" id="UP000249377">
    <property type="component" value="Unassembled WGS sequence"/>
</dbReference>
<dbReference type="InterPro" id="IPR010499">
    <property type="entry name" value="AraC_E-bd"/>
</dbReference>
<evidence type="ECO:0000256" key="1">
    <source>
        <dbReference type="ARBA" id="ARBA00023015"/>
    </source>
</evidence>
<evidence type="ECO:0000256" key="2">
    <source>
        <dbReference type="ARBA" id="ARBA00023125"/>
    </source>
</evidence>
<dbReference type="SMART" id="SM00342">
    <property type="entry name" value="HTH_ARAC"/>
    <property type="match status" value="1"/>
</dbReference>
<dbReference type="InterPro" id="IPR050959">
    <property type="entry name" value="MarA-like"/>
</dbReference>
<comment type="caution">
    <text evidence="5">The sequence shown here is derived from an EMBL/GenBank/DDBJ whole genome shotgun (WGS) entry which is preliminary data.</text>
</comment>
<sequence>MEYEAVVQSALEEIDRRIKGDIYVEDLARAAHYSTHHFRRVFMRVTGTPVVSYITRRKLEHALYELSKGRRILEVAVEYGFETHAGFTRAFKRAFGSPPSLYCLHVPACPPERAAVYSVRLKQEAMNMQVQIKEIQPFDIVGYASRHRLPGVGNISDIPGYWEKINLEYGAALTTLHDTYRQSRHCEVAVCFDLDERQACFTYMLGVGVDGADAAVPQRPGTYRRRIQGGLYAVFTTPRVAEDQYVQSIHDTWGQVLGSWLPQSGYEYDEAREGYEYYDERDHGETAQMDIYVPVRKRGKA</sequence>
<keyword evidence="2" id="KW-0238">DNA-binding</keyword>
<accession>A0A328UDV5</accession>
<dbReference type="PROSITE" id="PS00041">
    <property type="entry name" value="HTH_ARAC_FAMILY_1"/>
    <property type="match status" value="1"/>
</dbReference>
<protein>
    <submittedName>
        <fullName evidence="5">AraC family transcriptional regulator</fullName>
    </submittedName>
</protein>
<dbReference type="InterPro" id="IPR018062">
    <property type="entry name" value="HTH_AraC-typ_CS"/>
</dbReference>
<dbReference type="SUPFAM" id="SSF46689">
    <property type="entry name" value="Homeodomain-like"/>
    <property type="match status" value="2"/>
</dbReference>
<dbReference type="InterPro" id="IPR011256">
    <property type="entry name" value="Reg_factor_effector_dom_sf"/>
</dbReference>
<gene>
    <name evidence="5" type="ORF">DPQ25_05090</name>
</gene>
<reference evidence="5 6" key="1">
    <citation type="submission" date="2018-06" db="EMBL/GenBank/DDBJ databases">
        <title>Noncontiguous genome sequence of Ruminococcaceae bacterium ASD2818.</title>
        <authorList>
            <person name="Chaplin A.V."/>
            <person name="Sokolova S.R."/>
            <person name="Kochetkova T.O."/>
            <person name="Goltsov A.Y."/>
            <person name="Trofimov D.Y."/>
            <person name="Efimov B.A."/>
        </authorList>
    </citation>
    <scope>NUCLEOTIDE SEQUENCE [LARGE SCALE GENOMIC DNA]</scope>
    <source>
        <strain evidence="5 6">ASD2818</strain>
    </source>
</reference>
<dbReference type="RefSeq" id="WP_112332108.1">
    <property type="nucleotide sequence ID" value="NZ_JADPHD010000008.1"/>
</dbReference>
<dbReference type="PROSITE" id="PS01124">
    <property type="entry name" value="HTH_ARAC_FAMILY_2"/>
    <property type="match status" value="1"/>
</dbReference>
<dbReference type="Pfam" id="PF14526">
    <property type="entry name" value="Cass2"/>
    <property type="match status" value="1"/>
</dbReference>
<evidence type="ECO:0000313" key="6">
    <source>
        <dbReference type="Proteomes" id="UP000249377"/>
    </source>
</evidence>
<evidence type="ECO:0000259" key="4">
    <source>
        <dbReference type="PROSITE" id="PS01124"/>
    </source>
</evidence>
<dbReference type="PANTHER" id="PTHR47504">
    <property type="entry name" value="RIGHT ORIGIN-BINDING PROTEIN"/>
    <property type="match status" value="1"/>
</dbReference>
<dbReference type="Pfam" id="PF12833">
    <property type="entry name" value="HTH_18"/>
    <property type="match status" value="1"/>
</dbReference>
<dbReference type="InterPro" id="IPR009057">
    <property type="entry name" value="Homeodomain-like_sf"/>
</dbReference>
<dbReference type="Gene3D" id="1.10.10.60">
    <property type="entry name" value="Homeodomain-like"/>
    <property type="match status" value="2"/>
</dbReference>
<organism evidence="5 6">
    <name type="scientific">Hydrogeniiclostridium mannosilyticum</name>
    <dbReference type="NCBI Taxonomy" id="2764322"/>
    <lineage>
        <taxon>Bacteria</taxon>
        <taxon>Bacillati</taxon>
        <taxon>Bacillota</taxon>
        <taxon>Clostridia</taxon>
        <taxon>Eubacteriales</taxon>
        <taxon>Acutalibacteraceae</taxon>
        <taxon>Hydrogeniiclostridium</taxon>
    </lineage>
</organism>
<dbReference type="GO" id="GO:0003700">
    <property type="term" value="F:DNA-binding transcription factor activity"/>
    <property type="evidence" value="ECO:0007669"/>
    <property type="project" value="InterPro"/>
</dbReference>
<dbReference type="SUPFAM" id="SSF55136">
    <property type="entry name" value="Probable bacterial effector-binding domain"/>
    <property type="match status" value="1"/>
</dbReference>
<dbReference type="EMBL" id="QLYR01000002">
    <property type="protein sequence ID" value="RAQ29678.1"/>
    <property type="molecule type" value="Genomic_DNA"/>
</dbReference>
<feature type="domain" description="HTH araC/xylS-type" evidence="4">
    <location>
        <begin position="8"/>
        <end position="105"/>
    </location>
</feature>
<dbReference type="SMART" id="SM00871">
    <property type="entry name" value="AraC_E_bind"/>
    <property type="match status" value="1"/>
</dbReference>
<keyword evidence="1" id="KW-0805">Transcription regulation</keyword>
<keyword evidence="6" id="KW-1185">Reference proteome</keyword>